<comment type="similarity">
    <text evidence="3 10">Belongs to the ATPase gamma chain family.</text>
</comment>
<dbReference type="FunFam" id="1.10.287.80:FF:000003">
    <property type="entry name" value="ATP synthase gamma chain, chloroplastic"/>
    <property type="match status" value="1"/>
</dbReference>
<evidence type="ECO:0000313" key="11">
    <source>
        <dbReference type="EMBL" id="EHC14106.1"/>
    </source>
</evidence>
<dbReference type="InterPro" id="IPR000131">
    <property type="entry name" value="ATP_synth_F1_gsu"/>
</dbReference>
<dbReference type="Pfam" id="PF00231">
    <property type="entry name" value="ATP-synt"/>
    <property type="match status" value="1"/>
</dbReference>
<evidence type="ECO:0000256" key="6">
    <source>
        <dbReference type="ARBA" id="ARBA00023065"/>
    </source>
</evidence>
<evidence type="ECO:0000313" key="12">
    <source>
        <dbReference type="Proteomes" id="UP000004344"/>
    </source>
</evidence>
<dbReference type="PANTHER" id="PTHR11693:SF41">
    <property type="entry name" value="ATP SYNTHASE GAMMA CHAIN, CHLOROPLASTIC"/>
    <property type="match status" value="1"/>
</dbReference>
<keyword evidence="5 10" id="KW-0375">Hydrogen ion transport</keyword>
<dbReference type="CDD" id="cd12151">
    <property type="entry name" value="F1-ATPase_gamma"/>
    <property type="match status" value="1"/>
</dbReference>
<dbReference type="GO" id="GO:0005524">
    <property type="term" value="F:ATP binding"/>
    <property type="evidence" value="ECO:0007669"/>
    <property type="project" value="UniProtKB-UniRule"/>
</dbReference>
<dbReference type="NCBIfam" id="TIGR01146">
    <property type="entry name" value="ATPsyn_F1gamma"/>
    <property type="match status" value="1"/>
</dbReference>
<keyword evidence="9 10" id="KW-0066">ATP synthesis</keyword>
<evidence type="ECO:0000256" key="4">
    <source>
        <dbReference type="ARBA" id="ARBA00022448"/>
    </source>
</evidence>
<keyword evidence="6 10" id="KW-0406">Ion transport</keyword>
<evidence type="ECO:0000256" key="3">
    <source>
        <dbReference type="ARBA" id="ARBA00007681"/>
    </source>
</evidence>
<evidence type="ECO:0000256" key="9">
    <source>
        <dbReference type="ARBA" id="ARBA00023310"/>
    </source>
</evidence>
<evidence type="ECO:0000256" key="1">
    <source>
        <dbReference type="ARBA" id="ARBA00003456"/>
    </source>
</evidence>
<dbReference type="InterPro" id="IPR035968">
    <property type="entry name" value="ATP_synth_F1_ATPase_gsu"/>
</dbReference>
<dbReference type="PANTHER" id="PTHR11693">
    <property type="entry name" value="ATP SYNTHASE GAMMA CHAIN"/>
    <property type="match status" value="1"/>
</dbReference>
<protein>
    <recommendedName>
        <fullName evidence="10">ATP synthase gamma chain</fullName>
    </recommendedName>
    <alternativeName>
        <fullName evidence="10">ATP synthase F1 sector gamma subunit</fullName>
    </alternativeName>
    <alternativeName>
        <fullName evidence="10">F-ATPase gamma subunit</fullName>
    </alternativeName>
</protein>
<organism evidence="11 12">
    <name type="scientific">Fischerella thermalis JSC-11</name>
    <dbReference type="NCBI Taxonomy" id="741277"/>
    <lineage>
        <taxon>Bacteria</taxon>
        <taxon>Bacillati</taxon>
        <taxon>Cyanobacteriota</taxon>
        <taxon>Cyanophyceae</taxon>
        <taxon>Nostocales</taxon>
        <taxon>Hapalosiphonaceae</taxon>
        <taxon>Fischerella</taxon>
    </lineage>
</organism>
<dbReference type="Proteomes" id="UP000004344">
    <property type="component" value="Unassembled WGS sequence"/>
</dbReference>
<evidence type="ECO:0000256" key="10">
    <source>
        <dbReference type="HAMAP-Rule" id="MF_00815"/>
    </source>
</evidence>
<evidence type="ECO:0000256" key="8">
    <source>
        <dbReference type="ARBA" id="ARBA00023196"/>
    </source>
</evidence>
<dbReference type="NCBIfam" id="NF004145">
    <property type="entry name" value="PRK05621.1-2"/>
    <property type="match status" value="1"/>
</dbReference>
<evidence type="ECO:0000256" key="2">
    <source>
        <dbReference type="ARBA" id="ARBA00004142"/>
    </source>
</evidence>
<dbReference type="PROSITE" id="PS00153">
    <property type="entry name" value="ATPASE_GAMMA"/>
    <property type="match status" value="1"/>
</dbReference>
<dbReference type="Gene3D" id="3.40.1380.10">
    <property type="match status" value="1"/>
</dbReference>
<dbReference type="AlphaFoldDB" id="G6FU23"/>
<dbReference type="GO" id="GO:0046933">
    <property type="term" value="F:proton-transporting ATP synthase activity, rotational mechanism"/>
    <property type="evidence" value="ECO:0007669"/>
    <property type="project" value="UniProtKB-UniRule"/>
</dbReference>
<dbReference type="GO" id="GO:0045259">
    <property type="term" value="C:proton-transporting ATP synthase complex"/>
    <property type="evidence" value="ECO:0007669"/>
    <property type="project" value="UniProtKB-KW"/>
</dbReference>
<evidence type="ECO:0000256" key="5">
    <source>
        <dbReference type="ARBA" id="ARBA00022781"/>
    </source>
</evidence>
<gene>
    <name evidence="10" type="primary">atpG</name>
    <name evidence="10" type="synonym">atpC</name>
    <name evidence="11" type="ORF">FJSC11DRAFT_2370</name>
</gene>
<dbReference type="HAMAP" id="MF_00815">
    <property type="entry name" value="ATP_synth_gamma_bact"/>
    <property type="match status" value="1"/>
</dbReference>
<keyword evidence="8 10" id="KW-0139">CF(1)</keyword>
<accession>G6FU23</accession>
<keyword evidence="12" id="KW-1185">Reference proteome</keyword>
<reference evidence="11 12" key="1">
    <citation type="submission" date="2011-09" db="EMBL/GenBank/DDBJ databases">
        <title>The draft genome of Fischerella sp. JSC-11.</title>
        <authorList>
            <consortium name="US DOE Joint Genome Institute (JGI-PGF)"/>
            <person name="Lucas S."/>
            <person name="Han J."/>
            <person name="Lapidus A."/>
            <person name="Cheng J.-F."/>
            <person name="Goodwin L."/>
            <person name="Pitluck S."/>
            <person name="Peters L."/>
            <person name="Land M.L."/>
            <person name="Hauser L."/>
            <person name="Sarkisova S."/>
            <person name="Bryant D.A."/>
            <person name="Brown I."/>
            <person name="Woyke T.J."/>
        </authorList>
    </citation>
    <scope>NUCLEOTIDE SEQUENCE [LARGE SCALE GENOMIC DNA]</scope>
    <source>
        <strain evidence="11 12">JSC-11</strain>
    </source>
</reference>
<dbReference type="InterPro" id="IPR023632">
    <property type="entry name" value="ATP_synth_F1_gsu_CS"/>
</dbReference>
<comment type="subcellular location">
    <subcellularLocation>
        <location evidence="2 10">Cellular thylakoid membrane</location>
        <topology evidence="2 10">Peripheral membrane protein</topology>
    </subcellularLocation>
</comment>
<name>G6FU23_9CYAN</name>
<comment type="subunit">
    <text evidence="10">F-type ATPases have 2 components, CF(1) - the catalytic core - and CF(0) - the membrane proton channel. CF(1) has five subunits: alpha(3), beta(3), gamma(1), delta(1), epsilon(1). CF(0) has three main subunits: a, b and c.</text>
</comment>
<dbReference type="GO" id="GO:0031676">
    <property type="term" value="C:plasma membrane-derived thylakoid membrane"/>
    <property type="evidence" value="ECO:0007669"/>
    <property type="project" value="UniProtKB-SubCell"/>
</dbReference>
<comment type="caution">
    <text evidence="11">The sequence shown here is derived from an EMBL/GenBank/DDBJ whole genome shotgun (WGS) entry which is preliminary data.</text>
</comment>
<dbReference type="SUPFAM" id="SSF52943">
    <property type="entry name" value="ATP synthase (F1-ATPase), gamma subunit"/>
    <property type="match status" value="1"/>
</dbReference>
<keyword evidence="4 10" id="KW-0813">Transport</keyword>
<dbReference type="FunFam" id="1.10.287.80:FF:000004">
    <property type="entry name" value="ATP synthase gamma chain, chloroplastic"/>
    <property type="match status" value="1"/>
</dbReference>
<proteinExistence type="inferred from homology"/>
<keyword evidence="7 10" id="KW-0472">Membrane</keyword>
<dbReference type="FunFam" id="3.40.1380.10:FF:000006">
    <property type="entry name" value="ATP synthase gamma chain"/>
    <property type="match status" value="1"/>
</dbReference>
<dbReference type="Gene3D" id="1.10.287.80">
    <property type="entry name" value="ATP synthase, gamma subunit, helix hairpin domain"/>
    <property type="match status" value="2"/>
</dbReference>
<comment type="function">
    <text evidence="1 10">Produces ATP from ADP in the presence of a proton gradient across the membrane. The gamma chain is believed to be important in regulating ATPase activity and the flow of protons through the CF(0) complex.</text>
</comment>
<keyword evidence="10" id="KW-0793">Thylakoid</keyword>
<evidence type="ECO:0000256" key="7">
    <source>
        <dbReference type="ARBA" id="ARBA00023136"/>
    </source>
</evidence>
<dbReference type="PRINTS" id="PR00126">
    <property type="entry name" value="ATPASEGAMMA"/>
</dbReference>
<sequence length="340" mass="38088">MGNGKNFYPITNYQLPITNYQFIKIMANLKAIRDRIQSVKNTKKITEAMRLVAAARVRRAQEQVLATRPFADRLAQVLYGLQARLRFEEANLPLLRKREVKSVGILVISGDRGLCGGYNTNVIKRAETRIKELKAEGVDYKLVLVGRKATQYFQRRNQPIDAVYTGLEQIPTAAEASNIANELLSLFLSESVDRVELIYTRFVSLVSSRPVVQTLLPLDPQGLETADDEIFRLTTRGGQFEVERQKVTPQTRPLPRDMIFEQDPTQILDSLLSLYLTNQLLRALQESSASELAARMTAMSNASDNAGELINNLTLSYNKARQAAITQEILEVVGGAEALT</sequence>
<dbReference type="EMBL" id="AGIZ01000006">
    <property type="protein sequence ID" value="EHC14106.1"/>
    <property type="molecule type" value="Genomic_DNA"/>
</dbReference>